<feature type="transmembrane region" description="Helical" evidence="8">
    <location>
        <begin position="195"/>
        <end position="212"/>
    </location>
</feature>
<dbReference type="SMART" id="SM00304">
    <property type="entry name" value="HAMP"/>
    <property type="match status" value="1"/>
</dbReference>
<keyword evidence="5 7" id="KW-0807">Transducer</keyword>
<comment type="subcellular location">
    <subcellularLocation>
        <location evidence="1">Membrane</location>
        <topology evidence="1">Multi-pass membrane protein</topology>
    </subcellularLocation>
</comment>
<dbReference type="SUPFAM" id="SSF58104">
    <property type="entry name" value="Methyl-accepting chemotaxis protein (MCP) signaling domain"/>
    <property type="match status" value="1"/>
</dbReference>
<dbReference type="Pfam" id="PF13675">
    <property type="entry name" value="PilJ"/>
    <property type="match status" value="1"/>
</dbReference>
<dbReference type="InterPro" id="IPR003660">
    <property type="entry name" value="HAMP_dom"/>
</dbReference>
<dbReference type="Proteomes" id="UP000029264">
    <property type="component" value="Unassembled WGS sequence"/>
</dbReference>
<keyword evidence="12" id="KW-1185">Reference proteome</keyword>
<comment type="similarity">
    <text evidence="6">Belongs to the methyl-accepting chemotaxis (MCP) protein family.</text>
</comment>
<evidence type="ECO:0000259" key="9">
    <source>
        <dbReference type="PROSITE" id="PS50111"/>
    </source>
</evidence>
<organism evidence="11 12">
    <name type="scientific">Shewanella mangrovi</name>
    <dbReference type="NCBI Taxonomy" id="1515746"/>
    <lineage>
        <taxon>Bacteria</taxon>
        <taxon>Pseudomonadati</taxon>
        <taxon>Pseudomonadota</taxon>
        <taxon>Gammaproteobacteria</taxon>
        <taxon>Alteromonadales</taxon>
        <taxon>Shewanellaceae</taxon>
        <taxon>Shewanella</taxon>
    </lineage>
</organism>
<dbReference type="OrthoDB" id="952521at2"/>
<evidence type="ECO:0000256" key="8">
    <source>
        <dbReference type="SAM" id="Phobius"/>
    </source>
</evidence>
<dbReference type="Gene3D" id="1.10.287.950">
    <property type="entry name" value="Methyl-accepting chemotaxis protein"/>
    <property type="match status" value="1"/>
</dbReference>
<evidence type="ECO:0008006" key="13">
    <source>
        <dbReference type="Google" id="ProtNLM"/>
    </source>
</evidence>
<dbReference type="CDD" id="cd06225">
    <property type="entry name" value="HAMP"/>
    <property type="match status" value="1"/>
</dbReference>
<evidence type="ECO:0000256" key="7">
    <source>
        <dbReference type="PROSITE-ProRule" id="PRU00284"/>
    </source>
</evidence>
<keyword evidence="2 8" id="KW-0812">Transmembrane</keyword>
<dbReference type="FunFam" id="1.10.287.950:FF:000001">
    <property type="entry name" value="Methyl-accepting chemotaxis sensory transducer"/>
    <property type="match status" value="1"/>
</dbReference>
<dbReference type="PRINTS" id="PR00260">
    <property type="entry name" value="CHEMTRNSDUCR"/>
</dbReference>
<dbReference type="PANTHER" id="PTHR32089">
    <property type="entry name" value="METHYL-ACCEPTING CHEMOTAXIS PROTEIN MCPB"/>
    <property type="match status" value="1"/>
</dbReference>
<dbReference type="EMBL" id="JPEO01000006">
    <property type="protein sequence ID" value="KFZ37425.1"/>
    <property type="molecule type" value="Genomic_DNA"/>
</dbReference>
<dbReference type="SUPFAM" id="SSF141371">
    <property type="entry name" value="PilZ domain-like"/>
    <property type="match status" value="1"/>
</dbReference>
<keyword evidence="3 8" id="KW-1133">Transmembrane helix</keyword>
<dbReference type="GO" id="GO:0035438">
    <property type="term" value="F:cyclic-di-GMP binding"/>
    <property type="evidence" value="ECO:0007669"/>
    <property type="project" value="InterPro"/>
</dbReference>
<dbReference type="Pfam" id="PF07238">
    <property type="entry name" value="PilZ"/>
    <property type="match status" value="1"/>
</dbReference>
<accession>A0A094JC12</accession>
<evidence type="ECO:0000256" key="3">
    <source>
        <dbReference type="ARBA" id="ARBA00022989"/>
    </source>
</evidence>
<keyword evidence="4 8" id="KW-0472">Membrane</keyword>
<dbReference type="InterPro" id="IPR009875">
    <property type="entry name" value="PilZ_domain"/>
</dbReference>
<dbReference type="InterPro" id="IPR004090">
    <property type="entry name" value="Chemotax_Me-accpt_rcpt"/>
</dbReference>
<proteinExistence type="inferred from homology"/>
<protein>
    <recommendedName>
        <fullName evidence="13">Chemotaxis protein</fullName>
    </recommendedName>
</protein>
<feature type="transmembrane region" description="Helical" evidence="8">
    <location>
        <begin position="20"/>
        <end position="40"/>
    </location>
</feature>
<dbReference type="GO" id="GO:0016020">
    <property type="term" value="C:membrane"/>
    <property type="evidence" value="ECO:0007669"/>
    <property type="project" value="UniProtKB-SubCell"/>
</dbReference>
<evidence type="ECO:0000256" key="1">
    <source>
        <dbReference type="ARBA" id="ARBA00004141"/>
    </source>
</evidence>
<dbReference type="PANTHER" id="PTHR32089:SF112">
    <property type="entry name" value="LYSOZYME-LIKE PROTEIN-RELATED"/>
    <property type="match status" value="1"/>
</dbReference>
<evidence type="ECO:0000259" key="10">
    <source>
        <dbReference type="PROSITE" id="PS50885"/>
    </source>
</evidence>
<dbReference type="GO" id="GO:0006935">
    <property type="term" value="P:chemotaxis"/>
    <property type="evidence" value="ECO:0007669"/>
    <property type="project" value="InterPro"/>
</dbReference>
<name>A0A094JC12_9GAMM</name>
<dbReference type="GO" id="GO:0007165">
    <property type="term" value="P:signal transduction"/>
    <property type="evidence" value="ECO:0007669"/>
    <property type="project" value="UniProtKB-KW"/>
</dbReference>
<evidence type="ECO:0000313" key="12">
    <source>
        <dbReference type="Proteomes" id="UP000029264"/>
    </source>
</evidence>
<evidence type="ECO:0000313" key="11">
    <source>
        <dbReference type="EMBL" id="KFZ37425.1"/>
    </source>
</evidence>
<feature type="domain" description="HAMP" evidence="10">
    <location>
        <begin position="214"/>
        <end position="267"/>
    </location>
</feature>
<dbReference type="Gene3D" id="2.40.10.220">
    <property type="entry name" value="predicted glycosyltransferase like domains"/>
    <property type="match status" value="1"/>
</dbReference>
<dbReference type="GO" id="GO:0004888">
    <property type="term" value="F:transmembrane signaling receptor activity"/>
    <property type="evidence" value="ECO:0007669"/>
    <property type="project" value="InterPro"/>
</dbReference>
<evidence type="ECO:0000256" key="6">
    <source>
        <dbReference type="ARBA" id="ARBA00029447"/>
    </source>
</evidence>
<evidence type="ECO:0000256" key="5">
    <source>
        <dbReference type="ARBA" id="ARBA00023224"/>
    </source>
</evidence>
<dbReference type="Pfam" id="PF00672">
    <property type="entry name" value="HAMP"/>
    <property type="match status" value="1"/>
</dbReference>
<dbReference type="PROSITE" id="PS50885">
    <property type="entry name" value="HAMP"/>
    <property type="match status" value="1"/>
</dbReference>
<dbReference type="PROSITE" id="PS50111">
    <property type="entry name" value="CHEMOTAXIS_TRANSDUC_2"/>
    <property type="match status" value="1"/>
</dbReference>
<sequence>MISIAKLTSWFDHLSVKRKLQLMTLLFIAAIAILITYTLLSIKQQENDALVINIAGRQRMLSQKITKEFFLALQLAKQNDSKVNLSAVEKSEQLFDVSLNSLTNGGTSYLDLTMKNAVTLPAAPAAVATQLEQVKQLWQQQKSSISKLAQTTYSAADLQALSELSVQVLANMNKAVVMLSDDSEAKIAAMERNQLLITSIFLAVVILLSIIIRNSILKPLHQALRTTKRIANGDLKDYEEQSHLDNELGELTANIEHMRIALHDVIDVVQKEGRQMAHSAHQVSDVSEEISHSSMLQQENSTHVLSAITSLLDTSKVVSDNIDNTAKLSQSTLKTAQDGILLVNDSIAQLSDAVVSVNHTAEQMEELKNFTEQISEITESIRNIAEQTNLLALNAAIEAARAGEQGRGFAVVADEVRNLAARTSSSSTEISELITQLTSKVSTSVNSMHQVVNAVHQSQQTSQKTVESFTSMSDGVSNTTERANSIAQLNQEQVNSLEYLNDKLQELFMVLEESSGKAKTTSLVASDLYEISEQLDKQLRGFTTEQSESIPMAQNEQRRTPRADNKLRANVIQGALVGEGLSSDISMEGMKLRSSDKFSEKDPVAIEFHLPKDFASSASKLRVTARIVHTAKTQDHYSYGLRFQDLSNTSQQQLKQLFAYFKRPYRYS</sequence>
<dbReference type="InterPro" id="IPR029095">
    <property type="entry name" value="NarX-like_N"/>
</dbReference>
<reference evidence="11 12" key="1">
    <citation type="submission" date="2014-06" db="EMBL/GenBank/DDBJ databases">
        <title>Shewanella sp. YQH10.</title>
        <authorList>
            <person name="Liu Y."/>
            <person name="Zeng R."/>
        </authorList>
    </citation>
    <scope>NUCLEOTIDE SEQUENCE [LARGE SCALE GENOMIC DNA]</scope>
    <source>
        <strain evidence="11 12">YQH10</strain>
    </source>
</reference>
<evidence type="ECO:0000256" key="4">
    <source>
        <dbReference type="ARBA" id="ARBA00023136"/>
    </source>
</evidence>
<dbReference type="InterPro" id="IPR004089">
    <property type="entry name" value="MCPsignal_dom"/>
</dbReference>
<feature type="domain" description="Methyl-accepting transducer" evidence="9">
    <location>
        <begin position="272"/>
        <end position="508"/>
    </location>
</feature>
<comment type="caution">
    <text evidence="11">The sequence shown here is derived from an EMBL/GenBank/DDBJ whole genome shotgun (WGS) entry which is preliminary data.</text>
</comment>
<gene>
    <name evidence="11" type="ORF">HR45_10425</name>
</gene>
<dbReference type="RefSeq" id="WP_037442570.1">
    <property type="nucleotide sequence ID" value="NZ_JPEO01000006.1"/>
</dbReference>
<dbReference type="SMART" id="SM00283">
    <property type="entry name" value="MA"/>
    <property type="match status" value="1"/>
</dbReference>
<evidence type="ECO:0000256" key="2">
    <source>
        <dbReference type="ARBA" id="ARBA00022692"/>
    </source>
</evidence>
<dbReference type="AlphaFoldDB" id="A0A094JC12"/>
<dbReference type="STRING" id="1515746.HR45_10425"/>
<dbReference type="eggNOG" id="COG0840">
    <property type="taxonomic scope" value="Bacteria"/>
</dbReference>
<dbReference type="Pfam" id="PF00015">
    <property type="entry name" value="MCPsignal"/>
    <property type="match status" value="1"/>
</dbReference>